<dbReference type="AlphaFoldDB" id="A0AAN9G8T3"/>
<comment type="cofactor">
    <cofactor evidence="1">
        <name>Zn(2+)</name>
        <dbReference type="ChEBI" id="CHEBI:29105"/>
    </cofactor>
</comment>
<evidence type="ECO:0008006" key="10">
    <source>
        <dbReference type="Google" id="ProtNLM"/>
    </source>
</evidence>
<dbReference type="GO" id="GO:0006508">
    <property type="term" value="P:proteolysis"/>
    <property type="evidence" value="ECO:0007669"/>
    <property type="project" value="UniProtKB-KW"/>
</dbReference>
<dbReference type="GO" id="GO:0008237">
    <property type="term" value="F:metallopeptidase activity"/>
    <property type="evidence" value="ECO:0007669"/>
    <property type="project" value="UniProtKB-KW"/>
</dbReference>
<keyword evidence="9" id="KW-1185">Reference proteome</keyword>
<dbReference type="Gene3D" id="3.40.390.10">
    <property type="entry name" value="Collagenase (Catalytic Domain)"/>
    <property type="match status" value="1"/>
</dbReference>
<organism evidence="8 9">
    <name type="scientific">Littorina saxatilis</name>
    <dbReference type="NCBI Taxonomy" id="31220"/>
    <lineage>
        <taxon>Eukaryota</taxon>
        <taxon>Metazoa</taxon>
        <taxon>Spiralia</taxon>
        <taxon>Lophotrochozoa</taxon>
        <taxon>Mollusca</taxon>
        <taxon>Gastropoda</taxon>
        <taxon>Caenogastropoda</taxon>
        <taxon>Littorinimorpha</taxon>
        <taxon>Littorinoidea</taxon>
        <taxon>Littorinidae</taxon>
        <taxon>Littorina</taxon>
    </lineage>
</organism>
<dbReference type="PANTHER" id="PTHR15910:SF1">
    <property type="entry name" value="ARCHAEMETZINCIN-2"/>
    <property type="match status" value="1"/>
</dbReference>
<feature type="region of interest" description="Disordered" evidence="7">
    <location>
        <begin position="1"/>
        <end position="25"/>
    </location>
</feature>
<keyword evidence="2" id="KW-0645">Protease</keyword>
<evidence type="ECO:0000313" key="8">
    <source>
        <dbReference type="EMBL" id="KAK7099496.1"/>
    </source>
</evidence>
<dbReference type="Proteomes" id="UP001374579">
    <property type="component" value="Unassembled WGS sequence"/>
</dbReference>
<evidence type="ECO:0000256" key="6">
    <source>
        <dbReference type="ARBA" id="ARBA00023049"/>
    </source>
</evidence>
<keyword evidence="6" id="KW-0482">Metalloprotease</keyword>
<dbReference type="InterPro" id="IPR012962">
    <property type="entry name" value="Pept_M54_archaemetzincn"/>
</dbReference>
<dbReference type="InterPro" id="IPR024079">
    <property type="entry name" value="MetalloPept_cat_dom_sf"/>
</dbReference>
<sequence length="375" mass="42884">MMGASGSSEQGRDEQQNSAQCGPADPNFRFLMGKVKNLGPAAQRIFDLGKLYLTPDDAEKVQKDKTDFEHLFPAADESHLSAEKEKEAFQLFRPLKKSTAIHQGQTYVQWKVGYEYQSAYLLCLHKRNIIYIQPIDDFPDFVRDFRFQRGMIRVGLFELIQGFAQIYFSGLDVMVLPGIQLENQGWEIASRYHQVTGKKQYLVNDFFPRLQQILPSNGVCILGFVWTDLFPENYNFVLGEASPKHKSGIFSFGRFPPSQFDADHTQDLTEITGDVVWKLLKVVSHEACHLFGLNHCEYFHCAMNESGSVGEAMSQPLFLCPVCLRKLHQVCGFQVLERYQEMLSFLKDIQDQLPCESTASAIKWLEECLTFLQSK</sequence>
<proteinExistence type="predicted"/>
<dbReference type="SUPFAM" id="SSF55486">
    <property type="entry name" value="Metalloproteases ('zincins'), catalytic domain"/>
    <property type="match status" value="1"/>
</dbReference>
<evidence type="ECO:0000256" key="4">
    <source>
        <dbReference type="ARBA" id="ARBA00022801"/>
    </source>
</evidence>
<evidence type="ECO:0000256" key="3">
    <source>
        <dbReference type="ARBA" id="ARBA00022723"/>
    </source>
</evidence>
<evidence type="ECO:0000256" key="7">
    <source>
        <dbReference type="SAM" id="MobiDB-lite"/>
    </source>
</evidence>
<name>A0AAN9G8T3_9CAEN</name>
<dbReference type="GO" id="GO:0046872">
    <property type="term" value="F:metal ion binding"/>
    <property type="evidence" value="ECO:0007669"/>
    <property type="project" value="UniProtKB-KW"/>
</dbReference>
<keyword evidence="3" id="KW-0479">Metal-binding</keyword>
<keyword evidence="4" id="KW-0378">Hydrolase</keyword>
<gene>
    <name evidence="8" type="ORF">V1264_003627</name>
</gene>
<accession>A0AAN9G8T3</accession>
<dbReference type="PANTHER" id="PTHR15910">
    <property type="entry name" value="ARCHAEMETZINCIN"/>
    <property type="match status" value="1"/>
</dbReference>
<comment type="caution">
    <text evidence="8">The sequence shown here is derived from an EMBL/GenBank/DDBJ whole genome shotgun (WGS) entry which is preliminary data.</text>
</comment>
<reference evidence="8 9" key="1">
    <citation type="submission" date="2024-02" db="EMBL/GenBank/DDBJ databases">
        <title>Chromosome-scale genome assembly of the rough periwinkle Littorina saxatilis.</title>
        <authorList>
            <person name="De Jode A."/>
            <person name="Faria R."/>
            <person name="Formenti G."/>
            <person name="Sims Y."/>
            <person name="Smith T.P."/>
            <person name="Tracey A."/>
            <person name="Wood J.M.D."/>
            <person name="Zagrodzka Z.B."/>
            <person name="Johannesson K."/>
            <person name="Butlin R.K."/>
            <person name="Leder E.H."/>
        </authorList>
    </citation>
    <scope>NUCLEOTIDE SEQUENCE [LARGE SCALE GENOMIC DNA]</scope>
    <source>
        <strain evidence="8">Snail1</strain>
        <tissue evidence="8">Muscle</tissue>
    </source>
</reference>
<dbReference type="EMBL" id="JBAMIC010000012">
    <property type="protein sequence ID" value="KAK7099496.1"/>
    <property type="molecule type" value="Genomic_DNA"/>
</dbReference>
<evidence type="ECO:0000256" key="2">
    <source>
        <dbReference type="ARBA" id="ARBA00022670"/>
    </source>
</evidence>
<evidence type="ECO:0000313" key="9">
    <source>
        <dbReference type="Proteomes" id="UP001374579"/>
    </source>
</evidence>
<dbReference type="CDD" id="cd11375">
    <property type="entry name" value="Peptidase_M54"/>
    <property type="match status" value="1"/>
</dbReference>
<keyword evidence="5" id="KW-0862">Zinc</keyword>
<evidence type="ECO:0000256" key="1">
    <source>
        <dbReference type="ARBA" id="ARBA00001947"/>
    </source>
</evidence>
<protein>
    <recommendedName>
        <fullName evidence="10">Archaemetzincin-2</fullName>
    </recommendedName>
</protein>
<evidence type="ECO:0000256" key="5">
    <source>
        <dbReference type="ARBA" id="ARBA00022833"/>
    </source>
</evidence>
<dbReference type="Pfam" id="PF07998">
    <property type="entry name" value="Peptidase_M54"/>
    <property type="match status" value="1"/>
</dbReference>